<feature type="compositionally biased region" description="Low complexity" evidence="1">
    <location>
        <begin position="1"/>
        <end position="24"/>
    </location>
</feature>
<dbReference type="EMBL" id="NEDJ01000017">
    <property type="protein sequence ID" value="OSP08293.1"/>
    <property type="molecule type" value="Genomic_DNA"/>
</dbReference>
<evidence type="ECO:0000313" key="2">
    <source>
        <dbReference type="EMBL" id="OSP08293.1"/>
    </source>
</evidence>
<accession>A0A1X4H8P2</accession>
<evidence type="ECO:0000313" key="3">
    <source>
        <dbReference type="Proteomes" id="UP000193587"/>
    </source>
</evidence>
<protein>
    <submittedName>
        <fullName evidence="2">Uncharacterized protein</fullName>
    </submittedName>
</protein>
<dbReference type="AlphaFoldDB" id="A0A1X4H8P2"/>
<name>A0A1X4H8P2_HALEZ</name>
<dbReference type="Proteomes" id="UP000193587">
    <property type="component" value="Unassembled WGS sequence"/>
</dbReference>
<feature type="region of interest" description="Disordered" evidence="1">
    <location>
        <begin position="1"/>
        <end position="32"/>
    </location>
</feature>
<sequence length="78" mass="8376">MSCSVSGSSTSSSRSISGSSTSDSSVRRYSKGPRGQTFSIVRTGTLSRFSLLSSRYWAFPSVATSCFRLRCRSAFSLA</sequence>
<organism evidence="2 3">
    <name type="scientific">Halorubrum ezzemoulense DSM 17463</name>
    <dbReference type="NCBI Taxonomy" id="1121945"/>
    <lineage>
        <taxon>Archaea</taxon>
        <taxon>Methanobacteriati</taxon>
        <taxon>Methanobacteriota</taxon>
        <taxon>Stenosarchaea group</taxon>
        <taxon>Halobacteria</taxon>
        <taxon>Halobacteriales</taxon>
        <taxon>Haloferacaceae</taxon>
        <taxon>Halorubrum</taxon>
    </lineage>
</organism>
<reference evidence="2 3" key="1">
    <citation type="submission" date="2017-04" db="EMBL/GenBank/DDBJ databases">
        <title>MLSA of the genus Halorubrum.</title>
        <authorList>
            <person name="De La Haba R."/>
            <person name="Sanchez-Porro C."/>
            <person name="Infante-Dominguez C."/>
            <person name="Ventosa A."/>
        </authorList>
    </citation>
    <scope>NUCLEOTIDE SEQUENCE [LARGE SCALE GENOMIC DNA]</scope>
    <source>
        <strain evidence="2 3">DSM 17463</strain>
    </source>
</reference>
<gene>
    <name evidence="2" type="ORF">B9H04_06955</name>
</gene>
<proteinExistence type="predicted"/>
<comment type="caution">
    <text evidence="2">The sequence shown here is derived from an EMBL/GenBank/DDBJ whole genome shotgun (WGS) entry which is preliminary data.</text>
</comment>
<evidence type="ECO:0000256" key="1">
    <source>
        <dbReference type="SAM" id="MobiDB-lite"/>
    </source>
</evidence>